<evidence type="ECO:0000313" key="2">
    <source>
        <dbReference type="Proteomes" id="UP000237105"/>
    </source>
</evidence>
<dbReference type="PANTHER" id="PTHR35123">
    <property type="entry name" value="OS07G0633900 PROTEIN-RELATED"/>
    <property type="match status" value="1"/>
</dbReference>
<keyword evidence="2" id="KW-1185">Reference proteome</keyword>
<dbReference type="Proteomes" id="UP000237105">
    <property type="component" value="Unassembled WGS sequence"/>
</dbReference>
<evidence type="ECO:0000313" key="1">
    <source>
        <dbReference type="EMBL" id="PON69549.1"/>
    </source>
</evidence>
<proteinExistence type="predicted"/>
<dbReference type="EMBL" id="JXTB01000055">
    <property type="protein sequence ID" value="PON69549.1"/>
    <property type="molecule type" value="Genomic_DNA"/>
</dbReference>
<dbReference type="OrthoDB" id="586794at2759"/>
<name>A0A2P5D8B8_PARAD</name>
<dbReference type="AlphaFoldDB" id="A0A2P5D8B8"/>
<protein>
    <submittedName>
        <fullName evidence="1">Uncharacterized protein</fullName>
    </submittedName>
</protein>
<accession>A0A2P5D8B8</accession>
<comment type="caution">
    <text evidence="1">The sequence shown here is derived from an EMBL/GenBank/DDBJ whole genome shotgun (WGS) entry which is preliminary data.</text>
</comment>
<organism evidence="1 2">
    <name type="scientific">Parasponia andersonii</name>
    <name type="common">Sponia andersonii</name>
    <dbReference type="NCBI Taxonomy" id="3476"/>
    <lineage>
        <taxon>Eukaryota</taxon>
        <taxon>Viridiplantae</taxon>
        <taxon>Streptophyta</taxon>
        <taxon>Embryophyta</taxon>
        <taxon>Tracheophyta</taxon>
        <taxon>Spermatophyta</taxon>
        <taxon>Magnoliopsida</taxon>
        <taxon>eudicotyledons</taxon>
        <taxon>Gunneridae</taxon>
        <taxon>Pentapetalae</taxon>
        <taxon>rosids</taxon>
        <taxon>fabids</taxon>
        <taxon>Rosales</taxon>
        <taxon>Cannabaceae</taxon>
        <taxon>Parasponia</taxon>
    </lineage>
</organism>
<sequence length="121" mass="13721">MLQMGFQEIVGGRQRYRYEKLSGLDDKVSKPGFGRCWVKKTNGRLKGLRLSRSRKITLKVFSVVVLTSKIAKIYSEIVNRMSIDGAFPGIVFTSQWGLPILSHSTVKCRKIAVCLDRKLET</sequence>
<dbReference type="PANTHER" id="PTHR35123:SF3">
    <property type="entry name" value="TRANSMEMBRANE PROTEIN"/>
    <property type="match status" value="1"/>
</dbReference>
<gene>
    <name evidence="1" type="ORF">PanWU01x14_086720</name>
</gene>
<reference evidence="2" key="1">
    <citation type="submission" date="2016-06" db="EMBL/GenBank/DDBJ databases">
        <title>Parallel loss of symbiosis genes in relatives of nitrogen-fixing non-legume Parasponia.</title>
        <authorList>
            <person name="Van Velzen R."/>
            <person name="Holmer R."/>
            <person name="Bu F."/>
            <person name="Rutten L."/>
            <person name="Van Zeijl A."/>
            <person name="Liu W."/>
            <person name="Santuari L."/>
            <person name="Cao Q."/>
            <person name="Sharma T."/>
            <person name="Shen D."/>
            <person name="Roswanjaya Y."/>
            <person name="Wardhani T."/>
            <person name="Kalhor M.S."/>
            <person name="Jansen J."/>
            <person name="Van den Hoogen J."/>
            <person name="Gungor B."/>
            <person name="Hartog M."/>
            <person name="Hontelez J."/>
            <person name="Verver J."/>
            <person name="Yang W.-C."/>
            <person name="Schijlen E."/>
            <person name="Repin R."/>
            <person name="Schilthuizen M."/>
            <person name="Schranz E."/>
            <person name="Heidstra R."/>
            <person name="Miyata K."/>
            <person name="Fedorova E."/>
            <person name="Kohlen W."/>
            <person name="Bisseling T."/>
            <person name="Smit S."/>
            <person name="Geurts R."/>
        </authorList>
    </citation>
    <scope>NUCLEOTIDE SEQUENCE [LARGE SCALE GENOMIC DNA]</scope>
    <source>
        <strain evidence="2">cv. WU1-14</strain>
    </source>
</reference>